<dbReference type="AlphaFoldDB" id="A0A850PKS6"/>
<dbReference type="EC" id="3.1.2.4" evidence="2"/>
<dbReference type="GO" id="GO:0006574">
    <property type="term" value="P:L-valine catabolic process"/>
    <property type="evidence" value="ECO:0007669"/>
    <property type="project" value="TreeGrafter"/>
</dbReference>
<comment type="catalytic activity">
    <reaction evidence="1">
        <text>3-hydroxy-2-methylpropanoyl-CoA + H2O = 3-hydroxy-2-methylpropanoate + CoA + H(+)</text>
        <dbReference type="Rhea" id="RHEA:20888"/>
        <dbReference type="ChEBI" id="CHEBI:11805"/>
        <dbReference type="ChEBI" id="CHEBI:15377"/>
        <dbReference type="ChEBI" id="CHEBI:15378"/>
        <dbReference type="ChEBI" id="CHEBI:57287"/>
        <dbReference type="ChEBI" id="CHEBI:57340"/>
        <dbReference type="EC" id="3.1.2.4"/>
    </reaction>
</comment>
<feature type="domain" description="Enoyl-CoA hydratase/isomerase" evidence="4">
    <location>
        <begin position="6"/>
        <end position="197"/>
    </location>
</feature>
<evidence type="ECO:0000256" key="1">
    <source>
        <dbReference type="ARBA" id="ARBA00001709"/>
    </source>
</evidence>
<keyword evidence="6" id="KW-1185">Reference proteome</keyword>
<dbReference type="EMBL" id="JABXXR010000216">
    <property type="protein sequence ID" value="NVN41921.1"/>
    <property type="molecule type" value="Genomic_DNA"/>
</dbReference>
<dbReference type="Proteomes" id="UP000585665">
    <property type="component" value="Unassembled WGS sequence"/>
</dbReference>
<dbReference type="Pfam" id="PF16113">
    <property type="entry name" value="ECH_2"/>
    <property type="match status" value="1"/>
</dbReference>
<reference evidence="5 6" key="1">
    <citation type="submission" date="2020-06" db="EMBL/GenBank/DDBJ databases">
        <title>Description of novel acetic acid bacteria.</title>
        <authorList>
            <person name="Sombolestani A."/>
        </authorList>
    </citation>
    <scope>NUCLEOTIDE SEQUENCE [LARGE SCALE GENOMIC DNA]</scope>
    <source>
        <strain evidence="5 6">LMG 27010</strain>
    </source>
</reference>
<evidence type="ECO:0000259" key="4">
    <source>
        <dbReference type="Pfam" id="PF16113"/>
    </source>
</evidence>
<evidence type="ECO:0000256" key="2">
    <source>
        <dbReference type="ARBA" id="ARBA00011915"/>
    </source>
</evidence>
<dbReference type="InterPro" id="IPR029045">
    <property type="entry name" value="ClpP/crotonase-like_dom_sf"/>
</dbReference>
<accession>A0A850PKS6</accession>
<dbReference type="PANTHER" id="PTHR43176">
    <property type="entry name" value="3-HYDROXYISOBUTYRYL-COA HYDROLASE-RELATED"/>
    <property type="match status" value="1"/>
</dbReference>
<dbReference type="Gene3D" id="3.90.226.10">
    <property type="entry name" value="2-enoyl-CoA Hydratase, Chain A, domain 1"/>
    <property type="match status" value="1"/>
</dbReference>
<gene>
    <name evidence="5" type="ORF">HUK82_15340</name>
</gene>
<dbReference type="GO" id="GO:0016853">
    <property type="term" value="F:isomerase activity"/>
    <property type="evidence" value="ECO:0007669"/>
    <property type="project" value="UniProtKB-KW"/>
</dbReference>
<evidence type="ECO:0000256" key="3">
    <source>
        <dbReference type="ARBA" id="ARBA00022801"/>
    </source>
</evidence>
<dbReference type="SUPFAM" id="SSF52096">
    <property type="entry name" value="ClpP/crotonase"/>
    <property type="match status" value="1"/>
</dbReference>
<comment type="caution">
    <text evidence="5">The sequence shown here is derived from an EMBL/GenBank/DDBJ whole genome shotgun (WGS) entry which is preliminary data.</text>
</comment>
<feature type="non-terminal residue" evidence="5">
    <location>
        <position position="208"/>
    </location>
</feature>
<dbReference type="CDD" id="cd06558">
    <property type="entry name" value="crotonase-like"/>
    <property type="match status" value="1"/>
</dbReference>
<evidence type="ECO:0000313" key="6">
    <source>
        <dbReference type="Proteomes" id="UP000585665"/>
    </source>
</evidence>
<dbReference type="GO" id="GO:0003860">
    <property type="term" value="F:3-hydroxyisobutyryl-CoA hydrolase activity"/>
    <property type="evidence" value="ECO:0007669"/>
    <property type="project" value="UniProtKB-EC"/>
</dbReference>
<keyword evidence="5" id="KW-0413">Isomerase</keyword>
<evidence type="ECO:0000313" key="5">
    <source>
        <dbReference type="EMBL" id="NVN41921.1"/>
    </source>
</evidence>
<dbReference type="InterPro" id="IPR032259">
    <property type="entry name" value="HIBYL-CoA-H"/>
</dbReference>
<protein>
    <recommendedName>
        <fullName evidence="2">3-hydroxyisobutyryl-CoA hydrolase</fullName>
        <ecNumber evidence="2">3.1.2.4</ecNumber>
    </recommendedName>
</protein>
<name>A0A850PKS6_9PROT</name>
<organism evidence="5 6">
    <name type="scientific">Ameyamaea chiangmaiensis</name>
    <dbReference type="NCBI Taxonomy" id="442969"/>
    <lineage>
        <taxon>Bacteria</taxon>
        <taxon>Pseudomonadati</taxon>
        <taxon>Pseudomonadota</taxon>
        <taxon>Alphaproteobacteria</taxon>
        <taxon>Acetobacterales</taxon>
        <taxon>Acetobacteraceae</taxon>
        <taxon>Ameyamaea</taxon>
    </lineage>
</organism>
<sequence>MGQTAFLVLDRPTALNAINLAMADAIANALKDWWSDPGITRIVIDSSAPRAFCAGGDLRQIRDRLLGSGADAAAAQFRRVYDLFADLVRSPVPVISLMDGIAMGGGIGLGGHARYRIVTERSILAMPETLIGLTPDAGGSWLLARAPGFTGLRLALTAGRIEGAAALGAGFADYAVPSADLDTLRDALARDMSVEDALARVGRLPVPQ</sequence>
<keyword evidence="3" id="KW-0378">Hydrolase</keyword>
<dbReference type="PANTHER" id="PTHR43176:SF3">
    <property type="entry name" value="3-HYDROXYISOBUTYRYL-COA HYDROLASE, MITOCHONDRIAL"/>
    <property type="match status" value="1"/>
</dbReference>
<dbReference type="InterPro" id="IPR045004">
    <property type="entry name" value="ECH_dom"/>
</dbReference>
<proteinExistence type="predicted"/>